<reference evidence="1" key="2">
    <citation type="submission" date="2023-05" db="EMBL/GenBank/DDBJ databases">
        <authorList>
            <consortium name="Lawrence Berkeley National Laboratory"/>
            <person name="Steindorff A."/>
            <person name="Hensen N."/>
            <person name="Bonometti L."/>
            <person name="Westerberg I."/>
            <person name="Brannstrom I.O."/>
            <person name="Guillou S."/>
            <person name="Cros-Aarteil S."/>
            <person name="Calhoun S."/>
            <person name="Haridas S."/>
            <person name="Kuo A."/>
            <person name="Mondo S."/>
            <person name="Pangilinan J."/>
            <person name="Riley R."/>
            <person name="Labutti K."/>
            <person name="Andreopoulos B."/>
            <person name="Lipzen A."/>
            <person name="Chen C."/>
            <person name="Yanf M."/>
            <person name="Daum C."/>
            <person name="Ng V."/>
            <person name="Clum A."/>
            <person name="Ohm R."/>
            <person name="Martin F."/>
            <person name="Silar P."/>
            <person name="Natvig D."/>
            <person name="Lalanne C."/>
            <person name="Gautier V."/>
            <person name="Ament-Velasquez S.L."/>
            <person name="Kruys A."/>
            <person name="Hutchinson M.I."/>
            <person name="Powell A.J."/>
            <person name="Barry K."/>
            <person name="Miller A.N."/>
            <person name="Grigoriev I.V."/>
            <person name="Debuchy R."/>
            <person name="Gladieux P."/>
            <person name="Thoren M.H."/>
            <person name="Johannesson H."/>
        </authorList>
    </citation>
    <scope>NUCLEOTIDE SEQUENCE</scope>
    <source>
        <strain evidence="1">PSN293</strain>
    </source>
</reference>
<evidence type="ECO:0000313" key="1">
    <source>
        <dbReference type="EMBL" id="KAK4216769.1"/>
    </source>
</evidence>
<keyword evidence="2" id="KW-1185">Reference proteome</keyword>
<dbReference type="EMBL" id="MU858065">
    <property type="protein sequence ID" value="KAK4216769.1"/>
    <property type="molecule type" value="Genomic_DNA"/>
</dbReference>
<dbReference type="AlphaFoldDB" id="A0AAN6YCF0"/>
<comment type="caution">
    <text evidence="1">The sequence shown here is derived from an EMBL/GenBank/DDBJ whole genome shotgun (WGS) entry which is preliminary data.</text>
</comment>
<reference evidence="1" key="1">
    <citation type="journal article" date="2023" name="Mol. Phylogenet. Evol.">
        <title>Genome-scale phylogeny and comparative genomics of the fungal order Sordariales.</title>
        <authorList>
            <person name="Hensen N."/>
            <person name="Bonometti L."/>
            <person name="Westerberg I."/>
            <person name="Brannstrom I.O."/>
            <person name="Guillou S."/>
            <person name="Cros-Aarteil S."/>
            <person name="Calhoun S."/>
            <person name="Haridas S."/>
            <person name="Kuo A."/>
            <person name="Mondo S."/>
            <person name="Pangilinan J."/>
            <person name="Riley R."/>
            <person name="LaButti K."/>
            <person name="Andreopoulos B."/>
            <person name="Lipzen A."/>
            <person name="Chen C."/>
            <person name="Yan M."/>
            <person name="Daum C."/>
            <person name="Ng V."/>
            <person name="Clum A."/>
            <person name="Steindorff A."/>
            <person name="Ohm R.A."/>
            <person name="Martin F."/>
            <person name="Silar P."/>
            <person name="Natvig D.O."/>
            <person name="Lalanne C."/>
            <person name="Gautier V."/>
            <person name="Ament-Velasquez S.L."/>
            <person name="Kruys A."/>
            <person name="Hutchinson M.I."/>
            <person name="Powell A.J."/>
            <person name="Barry K."/>
            <person name="Miller A.N."/>
            <person name="Grigoriev I.V."/>
            <person name="Debuchy R."/>
            <person name="Gladieux P."/>
            <person name="Hiltunen Thoren M."/>
            <person name="Johannesson H."/>
        </authorList>
    </citation>
    <scope>NUCLEOTIDE SEQUENCE</scope>
    <source>
        <strain evidence="1">PSN293</strain>
    </source>
</reference>
<proteinExistence type="predicted"/>
<evidence type="ECO:0000313" key="2">
    <source>
        <dbReference type="Proteomes" id="UP001301769"/>
    </source>
</evidence>
<accession>A0AAN6YCF0</accession>
<name>A0AAN6YCF0_9PEZI</name>
<organism evidence="1 2">
    <name type="scientific">Rhypophila decipiens</name>
    <dbReference type="NCBI Taxonomy" id="261697"/>
    <lineage>
        <taxon>Eukaryota</taxon>
        <taxon>Fungi</taxon>
        <taxon>Dikarya</taxon>
        <taxon>Ascomycota</taxon>
        <taxon>Pezizomycotina</taxon>
        <taxon>Sordariomycetes</taxon>
        <taxon>Sordariomycetidae</taxon>
        <taxon>Sordariales</taxon>
        <taxon>Naviculisporaceae</taxon>
        <taxon>Rhypophila</taxon>
    </lineage>
</organism>
<sequence>MAHRAWFLGHVCDFVRLMYEAQIFFRRNHIDESNPVTEEKARRASKWHYDWVRLLAWLPIGWNLSG</sequence>
<gene>
    <name evidence="1" type="ORF">QBC37DRAFT_370657</name>
</gene>
<protein>
    <submittedName>
        <fullName evidence="1">Uncharacterized protein</fullName>
    </submittedName>
</protein>
<dbReference type="Proteomes" id="UP001301769">
    <property type="component" value="Unassembled WGS sequence"/>
</dbReference>